<comment type="caution">
    <text evidence="3">The sequence shown here is derived from an EMBL/GenBank/DDBJ whole genome shotgun (WGS) entry which is preliminary data.</text>
</comment>
<dbReference type="Pfam" id="PF02752">
    <property type="entry name" value="Arrestin_C"/>
    <property type="match status" value="1"/>
</dbReference>
<dbReference type="SMART" id="SM01017">
    <property type="entry name" value="Arrestin_C"/>
    <property type="match status" value="1"/>
</dbReference>
<feature type="compositionally biased region" description="Acidic residues" evidence="1">
    <location>
        <begin position="675"/>
        <end position="687"/>
    </location>
</feature>
<feature type="compositionally biased region" description="Basic and acidic residues" evidence="1">
    <location>
        <begin position="614"/>
        <end position="647"/>
    </location>
</feature>
<dbReference type="AlphaFoldDB" id="A0A8H7EP77"/>
<dbReference type="InterPro" id="IPR014752">
    <property type="entry name" value="Arrestin-like_C"/>
</dbReference>
<feature type="compositionally biased region" description="Basic and acidic residues" evidence="1">
    <location>
        <begin position="509"/>
        <end position="534"/>
    </location>
</feature>
<feature type="compositionally biased region" description="Acidic residues" evidence="1">
    <location>
        <begin position="577"/>
        <end position="594"/>
    </location>
</feature>
<dbReference type="SUPFAM" id="SSF81296">
    <property type="entry name" value="E set domains"/>
    <property type="match status" value="2"/>
</dbReference>
<dbReference type="OrthoDB" id="2283785at2759"/>
<feature type="domain" description="Arrestin C-terminal-like" evidence="2">
    <location>
        <begin position="210"/>
        <end position="356"/>
    </location>
</feature>
<keyword evidence="4" id="KW-1185">Reference proteome</keyword>
<proteinExistence type="predicted"/>
<dbReference type="InterPro" id="IPR011021">
    <property type="entry name" value="Arrestin-like_N"/>
</dbReference>
<evidence type="ECO:0000256" key="1">
    <source>
        <dbReference type="SAM" id="MobiDB-lite"/>
    </source>
</evidence>
<dbReference type="GO" id="GO:0005737">
    <property type="term" value="C:cytoplasm"/>
    <property type="evidence" value="ECO:0007669"/>
    <property type="project" value="TreeGrafter"/>
</dbReference>
<feature type="region of interest" description="Disordered" evidence="1">
    <location>
        <begin position="74"/>
        <end position="97"/>
    </location>
</feature>
<dbReference type="InterPro" id="IPR014756">
    <property type="entry name" value="Ig_E-set"/>
</dbReference>
<dbReference type="EMBL" id="JABAYA010000138">
    <property type="protein sequence ID" value="KAF7723849.1"/>
    <property type="molecule type" value="Genomic_DNA"/>
</dbReference>
<evidence type="ECO:0000313" key="3">
    <source>
        <dbReference type="EMBL" id="KAF7723849.1"/>
    </source>
</evidence>
<evidence type="ECO:0000313" key="4">
    <source>
        <dbReference type="Proteomes" id="UP000605846"/>
    </source>
</evidence>
<accession>A0A8H7EP77</accession>
<dbReference type="InterPro" id="IPR011022">
    <property type="entry name" value="Arrestin_C-like"/>
</dbReference>
<organism evidence="3 4">
    <name type="scientific">Apophysomyces ossiformis</name>
    <dbReference type="NCBI Taxonomy" id="679940"/>
    <lineage>
        <taxon>Eukaryota</taxon>
        <taxon>Fungi</taxon>
        <taxon>Fungi incertae sedis</taxon>
        <taxon>Mucoromycota</taxon>
        <taxon>Mucoromycotina</taxon>
        <taxon>Mucoromycetes</taxon>
        <taxon>Mucorales</taxon>
        <taxon>Mucorineae</taxon>
        <taxon>Mucoraceae</taxon>
        <taxon>Apophysomyces</taxon>
    </lineage>
</organism>
<dbReference type="InterPro" id="IPR050357">
    <property type="entry name" value="Arrestin_domain-protein"/>
</dbReference>
<dbReference type="PANTHER" id="PTHR11188:SF17">
    <property type="entry name" value="FI21816P1"/>
    <property type="match status" value="1"/>
</dbReference>
<protein>
    <recommendedName>
        <fullName evidence="2">Arrestin C-terminal-like domain-containing protein</fullName>
    </recommendedName>
</protein>
<dbReference type="Pfam" id="PF00339">
    <property type="entry name" value="Arrestin_N"/>
    <property type="match status" value="1"/>
</dbReference>
<reference evidence="3" key="1">
    <citation type="submission" date="2020-01" db="EMBL/GenBank/DDBJ databases">
        <title>Genome Sequencing of Three Apophysomyces-Like Fungal Strains Confirms a Novel Fungal Genus in the Mucoromycota with divergent Burkholderia-like Endosymbiotic Bacteria.</title>
        <authorList>
            <person name="Stajich J.E."/>
            <person name="Macias A.M."/>
            <person name="Carter-House D."/>
            <person name="Lovett B."/>
            <person name="Kasson L.R."/>
            <person name="Berry K."/>
            <person name="Grigoriev I."/>
            <person name="Chang Y."/>
            <person name="Spatafora J."/>
            <person name="Kasson M.T."/>
        </authorList>
    </citation>
    <scope>NUCLEOTIDE SEQUENCE</scope>
    <source>
        <strain evidence="3">NRRL A-21654</strain>
    </source>
</reference>
<feature type="region of interest" description="Disordered" evidence="1">
    <location>
        <begin position="509"/>
        <end position="691"/>
    </location>
</feature>
<evidence type="ECO:0000259" key="2">
    <source>
        <dbReference type="SMART" id="SM01017"/>
    </source>
</evidence>
<dbReference type="Gene3D" id="2.60.40.640">
    <property type="match status" value="2"/>
</dbReference>
<gene>
    <name evidence="3" type="ORF">EC973_001574</name>
</gene>
<dbReference type="PANTHER" id="PTHR11188">
    <property type="entry name" value="ARRESTIN DOMAIN CONTAINING PROTEIN"/>
    <property type="match status" value="1"/>
</dbReference>
<dbReference type="Proteomes" id="UP000605846">
    <property type="component" value="Unassembled WGS sequence"/>
</dbReference>
<dbReference type="GO" id="GO:0015031">
    <property type="term" value="P:protein transport"/>
    <property type="evidence" value="ECO:0007669"/>
    <property type="project" value="TreeGrafter"/>
</dbReference>
<sequence length="709" mass="79464">MKKFLERQKLVVQIVLNEQKYYFPGDHVLGRIVLVTSKSTKLKGIRLVWTGTVRIYLSSNKQDEHVLFKETCQVPGTNEVPEPEPYPRPRSRQPASISAHFGPLKPPTHGNDGIMILEANQQYEFPFDAVLPTDTSLPSCTESESSVGGIIQYTIQAFLDRPAPDFSATKAQINVPVLERIHVQNPQLQEPQFDQIACPVPLSTISNGAISNQAVMKVSIPKTGYTRNESIPVTVDITHVQPYRRPQGISIALTRVCTIICRERSYELADAIVHHIKADVDLMNEPLRQTISRSLLIPKIALPTVSYNARLMLVDYKIVVKAQLQDVAGNEPSPVDYVTLSCMKAEIPVVIGTLPTGSDLPPDVLDPKFVKSVEHVRLQQQRRTDSIRAKGTINLFRNSVSSHEHRASVIDFNQFAQRPARSSSLRPRLSSIRLSLGPPFEFPQEEGLTNNYSGISTNDTGSVDTSKIYFEDGTNKFEVNSSIASGPQENESVIACADDESHERIEEDLVKEESLREESLREESLREESLKEEPAVEAEDQVEEIEEAVESEEATLASEEIYEEAEEKPQDANLAVAEEEEIAGDGDVEEDATEEQGSTTYFCIFPSSDEEEEITKQRQLQKDAKPQMARPREVNPKADKPHIEKPHAASTRSIRTPPAVPSWQREDVYSKLDEISESDTDTSDSSEQDLLSLAARRERRLERKAQVRY</sequence>
<feature type="compositionally biased region" description="Basic and acidic residues" evidence="1">
    <location>
        <begin position="664"/>
        <end position="674"/>
    </location>
</feature>
<feature type="compositionally biased region" description="Acidic residues" evidence="1">
    <location>
        <begin position="535"/>
        <end position="553"/>
    </location>
</feature>
<name>A0A8H7EP77_9FUNG</name>